<dbReference type="GO" id="GO:0004519">
    <property type="term" value="F:endonuclease activity"/>
    <property type="evidence" value="ECO:0007669"/>
    <property type="project" value="UniProtKB-KW"/>
</dbReference>
<evidence type="ECO:0000313" key="2">
    <source>
        <dbReference type="EMBL" id="UCR74907.1"/>
    </source>
</evidence>
<name>A0AAE9BZR7_9CAUD</name>
<dbReference type="EMBL" id="OK073976">
    <property type="protein sequence ID" value="UCR74907.1"/>
    <property type="molecule type" value="Genomic_DNA"/>
</dbReference>
<gene>
    <name evidence="2" type="ORF">Fifi44_00038</name>
</gene>
<keyword evidence="2" id="KW-0378">Hydrolase</keyword>
<dbReference type="InterPro" id="IPR016177">
    <property type="entry name" value="DNA-bd_dom_sf"/>
</dbReference>
<dbReference type="Proteomes" id="UP000827644">
    <property type="component" value="Segment"/>
</dbReference>
<evidence type="ECO:0000259" key="1">
    <source>
        <dbReference type="Pfam" id="PF13392"/>
    </source>
</evidence>
<feature type="domain" description="HNH nuclease" evidence="1">
    <location>
        <begin position="58"/>
        <end position="83"/>
    </location>
</feature>
<evidence type="ECO:0000313" key="3">
    <source>
        <dbReference type="Proteomes" id="UP000827644"/>
    </source>
</evidence>
<keyword evidence="2" id="KW-0255">Endonuclease</keyword>
<accession>A0AAE9BZR7</accession>
<protein>
    <submittedName>
        <fullName evidence="2">HNH endonuclease</fullName>
    </submittedName>
</protein>
<proteinExistence type="predicted"/>
<dbReference type="InterPro" id="IPR044925">
    <property type="entry name" value="His-Me_finger_sf"/>
</dbReference>
<sequence>MHKTLPARLYPAAVSARLYSPYLASGYRYWYLNICGTTYCVAEHRLNYFIKSRKVVEKVDHVDNNKLNNALDNLRECTTSQNNHNAKLNARNTSGHKGVSFNKRLGKWAVNVCLNGKLHSGGVHEHLEDAVIAATTLRKKLHGEFARDY</sequence>
<dbReference type="InterPro" id="IPR003615">
    <property type="entry name" value="HNH_nuc"/>
</dbReference>
<dbReference type="SUPFAM" id="SSF54171">
    <property type="entry name" value="DNA-binding domain"/>
    <property type="match status" value="1"/>
</dbReference>
<dbReference type="SUPFAM" id="SSF54060">
    <property type="entry name" value="His-Me finger endonucleases"/>
    <property type="match status" value="1"/>
</dbReference>
<keyword evidence="3" id="KW-1185">Reference proteome</keyword>
<organism evidence="2 3">
    <name type="scientific">Erwinia phage Fifi44</name>
    <dbReference type="NCBI Taxonomy" id="2876597"/>
    <lineage>
        <taxon>Viruses</taxon>
        <taxon>Duplodnaviria</taxon>
        <taxon>Heunggongvirae</taxon>
        <taxon>Uroviricota</taxon>
        <taxon>Caudoviricetes</taxon>
        <taxon>Chaseviridae</taxon>
        <taxon>Cleopatravirinae</taxon>
        <taxon>Fifivirus</taxon>
        <taxon>Fifivirus fifi44</taxon>
    </lineage>
</organism>
<reference evidence="2 3" key="1">
    <citation type="submission" date="2021-09" db="EMBL/GenBank/DDBJ databases">
        <title>Complete genome sequence of Fifi44.</title>
        <authorList>
            <person name="Kim S.G."/>
            <person name="Park J."/>
            <person name="Roh E."/>
        </authorList>
    </citation>
    <scope>NUCLEOTIDE SEQUENCE [LARGE SCALE GENOMIC DNA]</scope>
</reference>
<dbReference type="GO" id="GO:0003677">
    <property type="term" value="F:DNA binding"/>
    <property type="evidence" value="ECO:0007669"/>
    <property type="project" value="InterPro"/>
</dbReference>
<dbReference type="Pfam" id="PF13392">
    <property type="entry name" value="HNH_3"/>
    <property type="match status" value="1"/>
</dbReference>
<dbReference type="Gene3D" id="3.90.75.20">
    <property type="match status" value="1"/>
</dbReference>
<keyword evidence="2" id="KW-0540">Nuclease</keyword>